<dbReference type="AlphaFoldDB" id="A0A8J6C316"/>
<sequence>MEEIDFVAKHDSVDDRVYDGTNYAGLMRPKDYVAKREQVKLGEEVWRAQRLQELRARDAQAATKDAKTREDRQRRKKEQLRDELASTGTRAPAGAPASACEAERAKEGCGKRKRSKGGAGKQPKLSFDEDEE</sequence>
<dbReference type="Proteomes" id="UP000751190">
    <property type="component" value="Unassembled WGS sequence"/>
</dbReference>
<evidence type="ECO:0000313" key="3">
    <source>
        <dbReference type="Proteomes" id="UP000751190"/>
    </source>
</evidence>
<comment type="caution">
    <text evidence="2">The sequence shown here is derived from an EMBL/GenBank/DDBJ whole genome shotgun (WGS) entry which is preliminary data.</text>
</comment>
<dbReference type="EMBL" id="JAGTXO010000046">
    <property type="protein sequence ID" value="KAG8458934.1"/>
    <property type="molecule type" value="Genomic_DNA"/>
</dbReference>
<accession>A0A8J6C316</accession>
<name>A0A8J6C316_DIALT</name>
<gene>
    <name evidence="2" type="ORF">KFE25_004268</name>
</gene>
<feature type="compositionally biased region" description="Basic and acidic residues" evidence="1">
    <location>
        <begin position="101"/>
        <end position="110"/>
    </location>
</feature>
<protein>
    <submittedName>
        <fullName evidence="2">Uncharacterized protein</fullName>
    </submittedName>
</protein>
<feature type="compositionally biased region" description="Basic and acidic residues" evidence="1">
    <location>
        <begin position="54"/>
        <end position="84"/>
    </location>
</feature>
<proteinExistence type="predicted"/>
<keyword evidence="3" id="KW-1185">Reference proteome</keyword>
<organism evidence="2 3">
    <name type="scientific">Diacronema lutheri</name>
    <name type="common">Unicellular marine alga</name>
    <name type="synonym">Monochrysis lutheri</name>
    <dbReference type="NCBI Taxonomy" id="2081491"/>
    <lineage>
        <taxon>Eukaryota</taxon>
        <taxon>Haptista</taxon>
        <taxon>Haptophyta</taxon>
        <taxon>Pavlovophyceae</taxon>
        <taxon>Pavlovales</taxon>
        <taxon>Pavlovaceae</taxon>
        <taxon>Diacronema</taxon>
    </lineage>
</organism>
<evidence type="ECO:0000256" key="1">
    <source>
        <dbReference type="SAM" id="MobiDB-lite"/>
    </source>
</evidence>
<feature type="compositionally biased region" description="Low complexity" evidence="1">
    <location>
        <begin position="85"/>
        <end position="100"/>
    </location>
</feature>
<feature type="region of interest" description="Disordered" evidence="1">
    <location>
        <begin position="54"/>
        <end position="132"/>
    </location>
</feature>
<evidence type="ECO:0000313" key="2">
    <source>
        <dbReference type="EMBL" id="KAG8458934.1"/>
    </source>
</evidence>
<reference evidence="2" key="1">
    <citation type="submission" date="2021-05" db="EMBL/GenBank/DDBJ databases">
        <title>The genome of the haptophyte Pavlova lutheri (Diacronema luteri, Pavlovales) - a model for lipid biosynthesis in eukaryotic algae.</title>
        <authorList>
            <person name="Hulatt C.J."/>
            <person name="Posewitz M.C."/>
        </authorList>
    </citation>
    <scope>NUCLEOTIDE SEQUENCE</scope>
    <source>
        <strain evidence="2">NIVA-4/92</strain>
    </source>
</reference>